<dbReference type="PROSITE" id="PS00061">
    <property type="entry name" value="ADH_SHORT"/>
    <property type="match status" value="1"/>
</dbReference>
<dbReference type="GO" id="GO:0047936">
    <property type="term" value="F:glucose 1-dehydrogenase [NAD(P)+] activity"/>
    <property type="evidence" value="ECO:0007669"/>
    <property type="project" value="UniProtKB-EC"/>
</dbReference>
<sequence>MTRFTDTVALITGGSSGVGLAAAARLRAEGAEVVITGRDQARLDAAAEELGVAAVRSDAADPAALDRLMETVAERYGRLDVVFANAGVGTFKPTAEVTEADFDHTAGVNFKAVFFTLQKAVPLMSPGGAIVINASWTRSRGLPIASVYAATKAAVHNLARTFAADLAPRGIRVNSVSPGYIDTPMYRDFSDGDHGAVTRQIALGRLGTAEDVAGAVAFLASPDAAYITGQDIVVDGGLVTVTP</sequence>
<protein>
    <submittedName>
        <fullName evidence="2">Glucose 1-dehydrogenase</fullName>
        <ecNumber evidence="2">1.1.1.47</ecNumber>
    </submittedName>
</protein>
<dbReference type="RefSeq" id="WP_397080792.1">
    <property type="nucleotide sequence ID" value="NZ_JBITGY010000002.1"/>
</dbReference>
<evidence type="ECO:0000256" key="1">
    <source>
        <dbReference type="ARBA" id="ARBA00006484"/>
    </source>
</evidence>
<name>A0ABW7YP98_9ACTN</name>
<dbReference type="InterPro" id="IPR002347">
    <property type="entry name" value="SDR_fam"/>
</dbReference>
<evidence type="ECO:0000313" key="2">
    <source>
        <dbReference type="EMBL" id="MFI6497742.1"/>
    </source>
</evidence>
<organism evidence="2 3">
    <name type="scientific">Nonomuraea typhae</name>
    <dbReference type="NCBI Taxonomy" id="2603600"/>
    <lineage>
        <taxon>Bacteria</taxon>
        <taxon>Bacillati</taxon>
        <taxon>Actinomycetota</taxon>
        <taxon>Actinomycetes</taxon>
        <taxon>Streptosporangiales</taxon>
        <taxon>Streptosporangiaceae</taxon>
        <taxon>Nonomuraea</taxon>
    </lineage>
</organism>
<gene>
    <name evidence="2" type="ORF">ACIBG2_10170</name>
</gene>
<proteinExistence type="inferred from homology"/>
<dbReference type="EMBL" id="JBITGY010000002">
    <property type="protein sequence ID" value="MFI6497742.1"/>
    <property type="molecule type" value="Genomic_DNA"/>
</dbReference>
<dbReference type="CDD" id="cd05233">
    <property type="entry name" value="SDR_c"/>
    <property type="match status" value="1"/>
</dbReference>
<keyword evidence="3" id="KW-1185">Reference proteome</keyword>
<dbReference type="PANTHER" id="PTHR43943:SF2">
    <property type="entry name" value="DEHYDROGENASE_REDUCTASE 4"/>
    <property type="match status" value="1"/>
</dbReference>
<dbReference type="EC" id="1.1.1.47" evidence="2"/>
<dbReference type="PRINTS" id="PR00081">
    <property type="entry name" value="GDHRDH"/>
</dbReference>
<dbReference type="PANTHER" id="PTHR43943">
    <property type="entry name" value="DEHYDROGENASE/REDUCTASE (SDR FAMILY) MEMBER 4"/>
    <property type="match status" value="1"/>
</dbReference>
<dbReference type="PRINTS" id="PR00080">
    <property type="entry name" value="SDRFAMILY"/>
</dbReference>
<dbReference type="NCBIfam" id="NF005559">
    <property type="entry name" value="PRK07231.1"/>
    <property type="match status" value="1"/>
</dbReference>
<dbReference type="InterPro" id="IPR020904">
    <property type="entry name" value="Sc_DH/Rdtase_CS"/>
</dbReference>
<evidence type="ECO:0000313" key="3">
    <source>
        <dbReference type="Proteomes" id="UP001612741"/>
    </source>
</evidence>
<dbReference type="InterPro" id="IPR036291">
    <property type="entry name" value="NAD(P)-bd_dom_sf"/>
</dbReference>
<dbReference type="SUPFAM" id="SSF51735">
    <property type="entry name" value="NAD(P)-binding Rossmann-fold domains"/>
    <property type="match status" value="1"/>
</dbReference>
<dbReference type="Proteomes" id="UP001612741">
    <property type="component" value="Unassembled WGS sequence"/>
</dbReference>
<reference evidence="2 3" key="1">
    <citation type="submission" date="2024-10" db="EMBL/GenBank/DDBJ databases">
        <title>The Natural Products Discovery Center: Release of the First 8490 Sequenced Strains for Exploring Actinobacteria Biosynthetic Diversity.</title>
        <authorList>
            <person name="Kalkreuter E."/>
            <person name="Kautsar S.A."/>
            <person name="Yang D."/>
            <person name="Bader C.D."/>
            <person name="Teijaro C.N."/>
            <person name="Fluegel L."/>
            <person name="Davis C.M."/>
            <person name="Simpson J.R."/>
            <person name="Lauterbach L."/>
            <person name="Steele A.D."/>
            <person name="Gui C."/>
            <person name="Meng S."/>
            <person name="Li G."/>
            <person name="Viehrig K."/>
            <person name="Ye F."/>
            <person name="Su P."/>
            <person name="Kiefer A.F."/>
            <person name="Nichols A."/>
            <person name="Cepeda A.J."/>
            <person name="Yan W."/>
            <person name="Fan B."/>
            <person name="Jiang Y."/>
            <person name="Adhikari A."/>
            <person name="Zheng C.-J."/>
            <person name="Schuster L."/>
            <person name="Cowan T.M."/>
            <person name="Smanski M.J."/>
            <person name="Chevrette M.G."/>
            <person name="De Carvalho L.P.S."/>
            <person name="Shen B."/>
        </authorList>
    </citation>
    <scope>NUCLEOTIDE SEQUENCE [LARGE SCALE GENOMIC DNA]</scope>
    <source>
        <strain evidence="2 3">NPDC050545</strain>
    </source>
</reference>
<comment type="caution">
    <text evidence="2">The sequence shown here is derived from an EMBL/GenBank/DDBJ whole genome shotgun (WGS) entry which is preliminary data.</text>
</comment>
<comment type="similarity">
    <text evidence="1">Belongs to the short-chain dehydrogenases/reductases (SDR) family.</text>
</comment>
<dbReference type="Gene3D" id="3.40.50.720">
    <property type="entry name" value="NAD(P)-binding Rossmann-like Domain"/>
    <property type="match status" value="1"/>
</dbReference>
<keyword evidence="2" id="KW-0560">Oxidoreductase</keyword>
<dbReference type="Pfam" id="PF13561">
    <property type="entry name" value="adh_short_C2"/>
    <property type="match status" value="1"/>
</dbReference>
<accession>A0ABW7YP98</accession>